<evidence type="ECO:0000256" key="1">
    <source>
        <dbReference type="ARBA" id="ARBA00022737"/>
    </source>
</evidence>
<feature type="compositionally biased region" description="Gly residues" evidence="2">
    <location>
        <begin position="305"/>
        <end position="314"/>
    </location>
</feature>
<dbReference type="SMART" id="SM01088">
    <property type="entry name" value="Col_cuticle_N"/>
    <property type="match status" value="1"/>
</dbReference>
<dbReference type="PANTHER" id="PTHR24637">
    <property type="entry name" value="COLLAGEN"/>
    <property type="match status" value="1"/>
</dbReference>
<feature type="compositionally biased region" description="Gly residues" evidence="2">
    <location>
        <begin position="248"/>
        <end position="257"/>
    </location>
</feature>
<evidence type="ECO:0000259" key="4">
    <source>
        <dbReference type="SMART" id="SM01088"/>
    </source>
</evidence>
<keyword evidence="3" id="KW-0472">Membrane</keyword>
<protein>
    <submittedName>
        <fullName evidence="6">Col_cuticle_N domain-containing protein</fullName>
    </submittedName>
</protein>
<evidence type="ECO:0000313" key="5">
    <source>
        <dbReference type="Proteomes" id="UP000492821"/>
    </source>
</evidence>
<feature type="region of interest" description="Disordered" evidence="2">
    <location>
        <begin position="171"/>
        <end position="191"/>
    </location>
</feature>
<feature type="domain" description="Nematode cuticle collagen N-terminal" evidence="4">
    <location>
        <begin position="29"/>
        <end position="81"/>
    </location>
</feature>
<keyword evidence="3" id="KW-1133">Transmembrane helix</keyword>
<dbReference type="InterPro" id="IPR002486">
    <property type="entry name" value="Col_cuticle_N"/>
</dbReference>
<reference evidence="5" key="1">
    <citation type="journal article" date="2013" name="Genetics">
        <title>The draft genome and transcriptome of Panagrellus redivivus are shaped by the harsh demands of a free-living lifestyle.</title>
        <authorList>
            <person name="Srinivasan J."/>
            <person name="Dillman A.R."/>
            <person name="Macchietto M.G."/>
            <person name="Heikkinen L."/>
            <person name="Lakso M."/>
            <person name="Fracchia K.M."/>
            <person name="Antoshechkin I."/>
            <person name="Mortazavi A."/>
            <person name="Wong G."/>
            <person name="Sternberg P.W."/>
        </authorList>
    </citation>
    <scope>NUCLEOTIDE SEQUENCE [LARGE SCALE GENOMIC DNA]</scope>
    <source>
        <strain evidence="5">MT8872</strain>
    </source>
</reference>
<feature type="compositionally biased region" description="Pro residues" evidence="2">
    <location>
        <begin position="224"/>
        <end position="234"/>
    </location>
</feature>
<feature type="compositionally biased region" description="Pro residues" evidence="2">
    <location>
        <begin position="386"/>
        <end position="397"/>
    </location>
</feature>
<dbReference type="Proteomes" id="UP000492821">
    <property type="component" value="Unassembled WGS sequence"/>
</dbReference>
<feature type="compositionally biased region" description="Low complexity" evidence="2">
    <location>
        <begin position="414"/>
        <end position="424"/>
    </location>
</feature>
<dbReference type="AlphaFoldDB" id="A0A7E4ZQH6"/>
<dbReference type="InterPro" id="IPR008160">
    <property type="entry name" value="Collagen"/>
</dbReference>
<feature type="compositionally biased region" description="Low complexity" evidence="2">
    <location>
        <begin position="262"/>
        <end position="277"/>
    </location>
</feature>
<keyword evidence="3" id="KW-0812">Transmembrane</keyword>
<dbReference type="Pfam" id="PF01391">
    <property type="entry name" value="Collagen"/>
    <property type="match status" value="2"/>
</dbReference>
<organism evidence="5 6">
    <name type="scientific">Panagrellus redivivus</name>
    <name type="common">Microworm</name>
    <dbReference type="NCBI Taxonomy" id="6233"/>
    <lineage>
        <taxon>Eukaryota</taxon>
        <taxon>Metazoa</taxon>
        <taxon>Ecdysozoa</taxon>
        <taxon>Nematoda</taxon>
        <taxon>Chromadorea</taxon>
        <taxon>Rhabditida</taxon>
        <taxon>Tylenchina</taxon>
        <taxon>Panagrolaimomorpha</taxon>
        <taxon>Panagrolaimoidea</taxon>
        <taxon>Panagrolaimidae</taxon>
        <taxon>Panagrellus</taxon>
    </lineage>
</organism>
<dbReference type="WBParaSite" id="Pan_g11070.t1">
    <property type="protein sequence ID" value="Pan_g11070.t1"/>
    <property type="gene ID" value="Pan_g11070"/>
</dbReference>
<keyword evidence="1" id="KW-0677">Repeat</keyword>
<feature type="region of interest" description="Disordered" evidence="2">
    <location>
        <begin position="224"/>
        <end position="365"/>
    </location>
</feature>
<sequence length="534" mass="56660">MIHSKYSDETLRPPVKPPLKHPSKASFFLPAYGGIVGVVVSLLSLSIAVPLWMNEISRLEEEVSAELASIRSKSEASWRELLQIESDDNSVAWARIRRATNDEFSVFDYKPSTDNYYEAANLDPATYYTKQYAAQYDAPLKCCCDINAHVPLSFYDALPVSSTCPIGQKGLPGQRGPVGEPGNDGLPGRPGFNYPRQGSHFDSVPGFDPVSLYGALPPPPPRYCEPCPPGPAGRPGPKGRPGNAGMKGVRGSGGRHGMPGRSGAPGPTGDTGPRGPSGYSGVPGQKGLDGVKGSKGAPGARGQRGDTGIGGIRGPTGPQGNRGPTGPNGIRGRPGQKGQRGMDGIDGPVGPPGQPGHDAGYCKCPSRSQTFLPAIDYPRQTYGRPPSSPPSSPPASPPAQVFGRYQSNSYSQAPRPTTSTTPRPAYSHSHDSDSFTRKVYIANPGSLPVANRILTQSSAFRPTLPSPSATRAPVTSNDYDEEAFGGKEIFADTRSAAWPTDEDETYGVDAAWTNDPRQRQAARLRQLHKAHRIA</sequence>
<feature type="region of interest" description="Disordered" evidence="2">
    <location>
        <begin position="377"/>
        <end position="432"/>
    </location>
</feature>
<accession>A0A7E4ZQH6</accession>
<name>A0A7E4ZQH6_PANRE</name>
<proteinExistence type="predicted"/>
<reference evidence="6" key="2">
    <citation type="submission" date="2020-10" db="UniProtKB">
        <authorList>
            <consortium name="WormBaseParasite"/>
        </authorList>
    </citation>
    <scope>IDENTIFICATION</scope>
</reference>
<evidence type="ECO:0000256" key="2">
    <source>
        <dbReference type="SAM" id="MobiDB-lite"/>
    </source>
</evidence>
<dbReference type="Pfam" id="PF01484">
    <property type="entry name" value="Col_cuticle_N"/>
    <property type="match status" value="1"/>
</dbReference>
<evidence type="ECO:0000256" key="3">
    <source>
        <dbReference type="SAM" id="Phobius"/>
    </source>
</evidence>
<keyword evidence="5" id="KW-1185">Reference proteome</keyword>
<dbReference type="GO" id="GO:0042302">
    <property type="term" value="F:structural constituent of cuticle"/>
    <property type="evidence" value="ECO:0007669"/>
    <property type="project" value="InterPro"/>
</dbReference>
<evidence type="ECO:0000313" key="6">
    <source>
        <dbReference type="WBParaSite" id="Pan_g11070.t1"/>
    </source>
</evidence>
<feature type="transmembrane region" description="Helical" evidence="3">
    <location>
        <begin position="27"/>
        <end position="53"/>
    </location>
</feature>